<feature type="domain" description="Beta-lactamase-related" evidence="1">
    <location>
        <begin position="23"/>
        <end position="300"/>
    </location>
</feature>
<dbReference type="Gene3D" id="3.40.710.10">
    <property type="entry name" value="DD-peptidase/beta-lactamase superfamily"/>
    <property type="match status" value="1"/>
</dbReference>
<evidence type="ECO:0000313" key="3">
    <source>
        <dbReference type="Proteomes" id="UP000003178"/>
    </source>
</evidence>
<reference evidence="2 3" key="2">
    <citation type="submission" date="2008-10" db="EMBL/GenBank/DDBJ databases">
        <title>Draft genome sequence of Clostridium hiranonis (DSM 13275).</title>
        <authorList>
            <person name="Sudarsanam P."/>
            <person name="Ley R."/>
            <person name="Guruge J."/>
            <person name="Turnbaugh P.J."/>
            <person name="Mahowald M."/>
            <person name="Liep D."/>
            <person name="Gordon J."/>
        </authorList>
    </citation>
    <scope>NUCLEOTIDE SEQUENCE [LARGE SCALE GENOMIC DNA]</scope>
    <source>
        <strain evidence="2 3">DSM 13275</strain>
    </source>
</reference>
<evidence type="ECO:0000313" key="2">
    <source>
        <dbReference type="EMBL" id="EEA85462.1"/>
    </source>
</evidence>
<gene>
    <name evidence="2" type="ORF">CLOHIR_00900</name>
</gene>
<dbReference type="OrthoDB" id="9797709at2"/>
<dbReference type="PANTHER" id="PTHR46825">
    <property type="entry name" value="D-ALANYL-D-ALANINE-CARBOXYPEPTIDASE/ENDOPEPTIDASE AMPH"/>
    <property type="match status" value="1"/>
</dbReference>
<dbReference type="HOGENOM" id="CLU_020027_7_4_9"/>
<comment type="caution">
    <text evidence="2">The sequence shown here is derived from an EMBL/GenBank/DDBJ whole genome shotgun (WGS) entry which is preliminary data.</text>
</comment>
<keyword evidence="3" id="KW-1185">Reference proteome</keyword>
<dbReference type="InterPro" id="IPR050491">
    <property type="entry name" value="AmpC-like"/>
</dbReference>
<dbReference type="EMBL" id="ABWP01000035">
    <property type="protein sequence ID" value="EEA85462.1"/>
    <property type="molecule type" value="Genomic_DNA"/>
</dbReference>
<dbReference type="PANTHER" id="PTHR46825:SF8">
    <property type="entry name" value="BETA-LACTAMASE-RELATED"/>
    <property type="match status" value="1"/>
</dbReference>
<proteinExistence type="predicted"/>
<reference evidence="2 3" key="1">
    <citation type="submission" date="2008-09" db="EMBL/GenBank/DDBJ databases">
        <authorList>
            <person name="Fulton L."/>
            <person name="Clifton S."/>
            <person name="Fulton B."/>
            <person name="Xu J."/>
            <person name="Minx P."/>
            <person name="Pepin K.H."/>
            <person name="Johnson M."/>
            <person name="Thiruvilangam P."/>
            <person name="Bhonagiri V."/>
            <person name="Nash W.E."/>
            <person name="Mardis E.R."/>
            <person name="Wilson R.K."/>
        </authorList>
    </citation>
    <scope>NUCLEOTIDE SEQUENCE [LARGE SCALE GENOMIC DNA]</scope>
    <source>
        <strain evidence="2 3">DSM 13275</strain>
    </source>
</reference>
<dbReference type="SUPFAM" id="SSF56601">
    <property type="entry name" value="beta-lactamase/transpeptidase-like"/>
    <property type="match status" value="1"/>
</dbReference>
<dbReference type="RefSeq" id="WP_006439812.1">
    <property type="nucleotide sequence ID" value="NZ_DS995356.1"/>
</dbReference>
<dbReference type="STRING" id="500633.CLOHIR_00900"/>
<dbReference type="InterPro" id="IPR012338">
    <property type="entry name" value="Beta-lactam/transpept-like"/>
</dbReference>
<protein>
    <submittedName>
        <fullName evidence="2">Beta-lactamase</fullName>
    </submittedName>
</protein>
<sequence>MISDNLIKNYASARGTSNLVLTVGTIDNGEMDYKVYGHKGAQITKQQHRYEIGSLTKSIMMAKLCQAISEGKVSPSDKIGTILDENISHNPTIEQLATHTARYGNSYPKHITRKEMKNALFSKDNPYCGYKENDILNDIENFKPNAKHREWVYSHFGGAVMGEVLSKIYDKDIKTIIEETVEELGLENTGYTGDTEIGKCWKWNGDEVYAATSGLVSTVNDMMKFVQENIECDPEYLTLGHKKYYTISKGKYDMGLGWVINDDTKIIWHDGSTDNFDCFIGFEKHSKKGVVVLSNYPNKGEINAAKIGLEKITELVKNRK</sequence>
<accession>B6FYE8</accession>
<dbReference type="Proteomes" id="UP000003178">
    <property type="component" value="Unassembled WGS sequence"/>
</dbReference>
<organism evidence="2 3">
    <name type="scientific">Peptacetobacter hiranonis (strain DSM 13275 / JCM 10541 / KCTC 15199 / TO-931)</name>
    <name type="common">Clostridium hiranonis</name>
    <dbReference type="NCBI Taxonomy" id="500633"/>
    <lineage>
        <taxon>Bacteria</taxon>
        <taxon>Bacillati</taxon>
        <taxon>Bacillota</taxon>
        <taxon>Clostridia</taxon>
        <taxon>Peptostreptococcales</taxon>
        <taxon>Peptostreptococcaceae</taxon>
        <taxon>Peptacetobacter</taxon>
    </lineage>
</organism>
<dbReference type="Pfam" id="PF00144">
    <property type="entry name" value="Beta-lactamase"/>
    <property type="match status" value="1"/>
</dbReference>
<evidence type="ECO:0000259" key="1">
    <source>
        <dbReference type="Pfam" id="PF00144"/>
    </source>
</evidence>
<dbReference type="InterPro" id="IPR001466">
    <property type="entry name" value="Beta-lactam-related"/>
</dbReference>
<name>B6FYE8_PEPHT</name>
<dbReference type="eggNOG" id="COG1680">
    <property type="taxonomic scope" value="Bacteria"/>
</dbReference>
<dbReference type="AlphaFoldDB" id="B6FYE8"/>